<dbReference type="AlphaFoldDB" id="A0A2N5SLT7"/>
<protein>
    <submittedName>
        <fullName evidence="2">Uncharacterized protein</fullName>
    </submittedName>
</protein>
<dbReference type="EMBL" id="PGCJ01000927">
    <property type="protein sequence ID" value="PLW14206.1"/>
    <property type="molecule type" value="Genomic_DNA"/>
</dbReference>
<organism evidence="2 5">
    <name type="scientific">Puccinia coronata f. sp. avenae</name>
    <dbReference type="NCBI Taxonomy" id="200324"/>
    <lineage>
        <taxon>Eukaryota</taxon>
        <taxon>Fungi</taxon>
        <taxon>Dikarya</taxon>
        <taxon>Basidiomycota</taxon>
        <taxon>Pucciniomycotina</taxon>
        <taxon>Pucciniomycetes</taxon>
        <taxon>Pucciniales</taxon>
        <taxon>Pucciniaceae</taxon>
        <taxon>Puccinia</taxon>
    </lineage>
</organism>
<dbReference type="Proteomes" id="UP000235388">
    <property type="component" value="Unassembled WGS sequence"/>
</dbReference>
<gene>
    <name evidence="4" type="ORF">PCANC_10099</name>
    <name evidence="2" type="ORF">PCANC_17846</name>
    <name evidence="3" type="ORF">PCASD_05163</name>
</gene>
<proteinExistence type="predicted"/>
<evidence type="ECO:0000313" key="6">
    <source>
        <dbReference type="Proteomes" id="UP000235392"/>
    </source>
</evidence>
<dbReference type="EMBL" id="PGCJ01000124">
    <property type="protein sequence ID" value="PLW45853.1"/>
    <property type="molecule type" value="Genomic_DNA"/>
</dbReference>
<accession>A0A2N5SLT7</accession>
<evidence type="ECO:0000313" key="5">
    <source>
        <dbReference type="Proteomes" id="UP000235388"/>
    </source>
</evidence>
<evidence type="ECO:0000313" key="3">
    <source>
        <dbReference type="EMBL" id="PLW44621.1"/>
    </source>
</evidence>
<reference evidence="5 6" key="1">
    <citation type="submission" date="2017-11" db="EMBL/GenBank/DDBJ databases">
        <title>De novo assembly and phasing of dikaryotic genomes from two isolates of Puccinia coronata f. sp. avenae, the causal agent of oat crown rust.</title>
        <authorList>
            <person name="Miller M.E."/>
            <person name="Zhang Y."/>
            <person name="Omidvar V."/>
            <person name="Sperschneider J."/>
            <person name="Schwessinger B."/>
            <person name="Raley C."/>
            <person name="Palmer J.M."/>
            <person name="Garnica D."/>
            <person name="Upadhyaya N."/>
            <person name="Rathjen J."/>
            <person name="Taylor J.M."/>
            <person name="Park R.F."/>
            <person name="Dodds P.N."/>
            <person name="Hirsch C.D."/>
            <person name="Kianian S.F."/>
            <person name="Figueroa M."/>
        </authorList>
    </citation>
    <scope>NUCLEOTIDE SEQUENCE [LARGE SCALE GENOMIC DNA]</scope>
    <source>
        <strain evidence="2">12NC29</strain>
        <strain evidence="3">12SD80</strain>
    </source>
</reference>
<evidence type="ECO:0000313" key="2">
    <source>
        <dbReference type="EMBL" id="PLW14206.1"/>
    </source>
</evidence>
<keyword evidence="5" id="KW-1185">Reference proteome</keyword>
<evidence type="ECO:0000313" key="4">
    <source>
        <dbReference type="EMBL" id="PLW45853.1"/>
    </source>
</evidence>
<dbReference type="Proteomes" id="UP000235392">
    <property type="component" value="Unassembled WGS sequence"/>
</dbReference>
<feature type="region of interest" description="Disordered" evidence="1">
    <location>
        <begin position="1"/>
        <end position="46"/>
    </location>
</feature>
<comment type="caution">
    <text evidence="2">The sequence shown here is derived from an EMBL/GenBank/DDBJ whole genome shotgun (WGS) entry which is preliminary data.</text>
</comment>
<sequence length="68" mass="6929">MPCRGWTSTTPFSRRDSVHPAAGVPRHSLTTGQADGNGPTLGPHSALTLTARGASAAKPTRAHNVGLA</sequence>
<name>A0A2N5SLT7_9BASI</name>
<feature type="compositionally biased region" description="Polar residues" evidence="1">
    <location>
        <begin position="1"/>
        <end position="12"/>
    </location>
</feature>
<dbReference type="EMBL" id="PGCI01000056">
    <property type="protein sequence ID" value="PLW44621.1"/>
    <property type="molecule type" value="Genomic_DNA"/>
</dbReference>
<evidence type="ECO:0000256" key="1">
    <source>
        <dbReference type="SAM" id="MobiDB-lite"/>
    </source>
</evidence>